<keyword evidence="4" id="KW-0547">Nucleotide-binding</keyword>
<dbReference type="PANTHER" id="PTHR10534:SF2">
    <property type="entry name" value="PYRIDOXAL KINASE"/>
    <property type="match status" value="1"/>
</dbReference>
<protein>
    <recommendedName>
        <fullName evidence="2">pyridoxal kinase</fullName>
        <ecNumber evidence="2">2.7.1.35</ecNumber>
    </recommendedName>
</protein>
<dbReference type="EC" id="2.7.1.35" evidence="2"/>
<gene>
    <name evidence="8" type="ORF">AW171_hschr42496</name>
</gene>
<dbReference type="STRING" id="45286.A0A120K269"/>
<evidence type="ECO:0000256" key="1">
    <source>
        <dbReference type="ARBA" id="ARBA00008805"/>
    </source>
</evidence>
<evidence type="ECO:0000256" key="3">
    <source>
        <dbReference type="ARBA" id="ARBA00022679"/>
    </source>
</evidence>
<dbReference type="PANTHER" id="PTHR10534">
    <property type="entry name" value="PYRIDOXAL KINASE"/>
    <property type="match status" value="1"/>
</dbReference>
<dbReference type="SUPFAM" id="SSF53613">
    <property type="entry name" value="Ribokinase-like"/>
    <property type="match status" value="1"/>
</dbReference>
<keyword evidence="3" id="KW-0808">Transferase</keyword>
<keyword evidence="5" id="KW-0418">Kinase</keyword>
<keyword evidence="6" id="KW-0067">ATP-binding</keyword>
<dbReference type="Proteomes" id="UP000243052">
    <property type="component" value="Chromosome iv"/>
</dbReference>
<dbReference type="InterPro" id="IPR029056">
    <property type="entry name" value="Ribokinase-like"/>
</dbReference>
<dbReference type="OrthoDB" id="2104723at2759"/>
<dbReference type="InterPro" id="IPR004625">
    <property type="entry name" value="PyrdxlKinase"/>
</dbReference>
<feature type="domain" description="Pyridoxamine kinase/Phosphomethylpyrimidine kinase" evidence="7">
    <location>
        <begin position="78"/>
        <end position="244"/>
    </location>
</feature>
<dbReference type="GO" id="GO:0009443">
    <property type="term" value="P:pyridoxal 5'-phosphate salvage"/>
    <property type="evidence" value="ECO:0007669"/>
    <property type="project" value="InterPro"/>
</dbReference>
<dbReference type="InterPro" id="IPR013749">
    <property type="entry name" value="PM/HMP-P_kinase-1"/>
</dbReference>
<organism evidence="8 9">
    <name type="scientific">Eremothecium sinecaudum</name>
    <dbReference type="NCBI Taxonomy" id="45286"/>
    <lineage>
        <taxon>Eukaryota</taxon>
        <taxon>Fungi</taxon>
        <taxon>Dikarya</taxon>
        <taxon>Ascomycota</taxon>
        <taxon>Saccharomycotina</taxon>
        <taxon>Saccharomycetes</taxon>
        <taxon>Saccharomycetales</taxon>
        <taxon>Saccharomycetaceae</taxon>
        <taxon>Eremothecium</taxon>
    </lineage>
</organism>
<reference evidence="8 9" key="1">
    <citation type="submission" date="2016-01" db="EMBL/GenBank/DDBJ databases">
        <title>Genome sequence of the yeast Holleya sinecauda.</title>
        <authorList>
            <person name="Dietrich F.S."/>
        </authorList>
    </citation>
    <scope>NUCLEOTIDE SEQUENCE [LARGE SCALE GENOMIC DNA]</scope>
    <source>
        <strain evidence="8 9">ATCC 58844</strain>
    </source>
</reference>
<evidence type="ECO:0000256" key="4">
    <source>
        <dbReference type="ARBA" id="ARBA00022741"/>
    </source>
</evidence>
<sequence length="322" mass="36180">MPRLLSTQSHVVHGYVGNKAATFPLQCRGWDVDCVNSVQLSCHTGYNQDNVRGHVVDEEELRVVFEGIERLIKGEPHVKYDALLSGYLPSKDSVSMVAQYYMSLKKQRPDLLWLLDPVMGDEGQLYVEENVIPEYRKLVRSGFVDAIVPNHYELELLSGGTISNLKEVLQTIDELHNHVKIIIVTSLSSAILDDKEHVYCVASVAGTEKQRVCFKVPIIDAHFTGTGDLFSALIIDSLHRFLSDKCADIKQTVNHVLNVIHKVLTVTIESYRQRELIGAGCNSESLGLELKLIECRDDFESEYDPVSLVDYTYELQGTGDLQ</sequence>
<dbReference type="Gene3D" id="3.40.1190.20">
    <property type="match status" value="1"/>
</dbReference>
<dbReference type="Pfam" id="PF08543">
    <property type="entry name" value="Phos_pyr_kin"/>
    <property type="match status" value="1"/>
</dbReference>
<evidence type="ECO:0000313" key="9">
    <source>
        <dbReference type="Proteomes" id="UP000243052"/>
    </source>
</evidence>
<dbReference type="GeneID" id="28723849"/>
<evidence type="ECO:0000259" key="7">
    <source>
        <dbReference type="Pfam" id="PF08543"/>
    </source>
</evidence>
<evidence type="ECO:0000256" key="6">
    <source>
        <dbReference type="ARBA" id="ARBA00022840"/>
    </source>
</evidence>
<accession>A0A120K269</accession>
<dbReference type="GO" id="GO:0005524">
    <property type="term" value="F:ATP binding"/>
    <property type="evidence" value="ECO:0007669"/>
    <property type="project" value="UniProtKB-KW"/>
</dbReference>
<dbReference type="GO" id="GO:0005829">
    <property type="term" value="C:cytosol"/>
    <property type="evidence" value="ECO:0007669"/>
    <property type="project" value="TreeGrafter"/>
</dbReference>
<evidence type="ECO:0000256" key="2">
    <source>
        <dbReference type="ARBA" id="ARBA00012104"/>
    </source>
</evidence>
<dbReference type="RefSeq" id="XP_017987593.1">
    <property type="nucleotide sequence ID" value="XM_018131829.1"/>
</dbReference>
<evidence type="ECO:0000313" key="8">
    <source>
        <dbReference type="EMBL" id="AMD20597.1"/>
    </source>
</evidence>
<dbReference type="EMBL" id="CP014244">
    <property type="protein sequence ID" value="AMD20597.1"/>
    <property type="molecule type" value="Genomic_DNA"/>
</dbReference>
<dbReference type="GO" id="GO:0008478">
    <property type="term" value="F:pyridoxal kinase activity"/>
    <property type="evidence" value="ECO:0007669"/>
    <property type="project" value="UniProtKB-EC"/>
</dbReference>
<dbReference type="NCBIfam" id="TIGR00687">
    <property type="entry name" value="pyridox_kin"/>
    <property type="match status" value="1"/>
</dbReference>
<keyword evidence="9" id="KW-1185">Reference proteome</keyword>
<evidence type="ECO:0000256" key="5">
    <source>
        <dbReference type="ARBA" id="ARBA00022777"/>
    </source>
</evidence>
<name>A0A120K269_9SACH</name>
<proteinExistence type="inferred from homology"/>
<dbReference type="AlphaFoldDB" id="A0A120K269"/>
<dbReference type="CDD" id="cd01173">
    <property type="entry name" value="pyridoxal_pyridoxamine_kinase"/>
    <property type="match status" value="1"/>
</dbReference>
<comment type="similarity">
    <text evidence="1">Belongs to the pyridoxine kinase family.</text>
</comment>